<evidence type="ECO:0000313" key="13">
    <source>
        <dbReference type="Proteomes" id="UP001168552"/>
    </source>
</evidence>
<name>A0ABT8F5M9_9BACT</name>
<dbReference type="InterPro" id="IPR006685">
    <property type="entry name" value="MscS_channel_2nd"/>
</dbReference>
<dbReference type="Pfam" id="PF21082">
    <property type="entry name" value="MS_channel_3rd"/>
    <property type="match status" value="1"/>
</dbReference>
<gene>
    <name evidence="12" type="ORF">QWY31_09285</name>
</gene>
<dbReference type="PANTHER" id="PTHR30221:SF18">
    <property type="entry name" value="SLL0590 PROTEIN"/>
    <property type="match status" value="1"/>
</dbReference>
<keyword evidence="7" id="KW-0175">Coiled coil</keyword>
<evidence type="ECO:0000259" key="10">
    <source>
        <dbReference type="Pfam" id="PF00924"/>
    </source>
</evidence>
<feature type="coiled-coil region" evidence="7">
    <location>
        <begin position="45"/>
        <end position="77"/>
    </location>
</feature>
<comment type="subcellular location">
    <subcellularLocation>
        <location evidence="1">Cell membrane</location>
        <topology evidence="1">Multi-pass membrane protein</topology>
    </subcellularLocation>
</comment>
<dbReference type="Gene3D" id="3.30.70.100">
    <property type="match status" value="1"/>
</dbReference>
<keyword evidence="6 8" id="KW-0472">Membrane</keyword>
<evidence type="ECO:0000256" key="1">
    <source>
        <dbReference type="ARBA" id="ARBA00004651"/>
    </source>
</evidence>
<sequence>MMPRILISLILSLNVHLLQAQSADSLAQMMLAKADSLHAVDSLNRIILLAEIEQLKKEKDASKETELQEKLREIQAQDSIKQQRLKEKVESLRTYTTGQAVAPFGDTLFLVYCKLGPFSPQERAQQSSQKIKTLAKSKFFRDSLKVVTGEQHVELHYQSTILLSISEEDALWVQTSQELLMARYQELIIKAVEEERELSSVRGILIRIGLVLLIIVGLVVLTRMINKLFRWLKHKIILKKEVLAQGISIRNYPLLDSARQLRVYFILLTGLRYLVIFITFYISLPLLFSLFPWTKGIADTLLELILSPVRKIVLGIFHYVPNLLTIAVVYIFTKYTVKFLRFITDEIERGALTVTGFYPDLAKPTFNIVRVLLYAFMLVMIWPYLPGSDSEVFKGVSVFLGVLLSLGSSSAISNMVAGLVITYMRPFKVGDRVKIGEIVGDVVEKSMLVTRIRTIKNEDITVPNASVLSGHTVNYSTAAEGEGLIMHTTVTIGYDVPWQVVHELLISAAKKTEGILETPPFVLQTSLDDFYVSYQLNAYTRQANKMAAIYSELHRNIQDSFNEAGVEIMSPHYRAMRDGDMTTIPVIYLPDDYKAPGFNKDKKKGQ</sequence>
<dbReference type="InterPro" id="IPR010920">
    <property type="entry name" value="LSM_dom_sf"/>
</dbReference>
<feature type="domain" description="Mechanosensitive ion channel MscS" evidence="10">
    <location>
        <begin position="411"/>
        <end position="476"/>
    </location>
</feature>
<evidence type="ECO:0000256" key="7">
    <source>
        <dbReference type="SAM" id="Coils"/>
    </source>
</evidence>
<accession>A0ABT8F5M9</accession>
<feature type="transmembrane region" description="Helical" evidence="8">
    <location>
        <begin position="312"/>
        <end position="332"/>
    </location>
</feature>
<proteinExistence type="inferred from homology"/>
<comment type="caution">
    <text evidence="12">The sequence shown here is derived from an EMBL/GenBank/DDBJ whole genome shotgun (WGS) entry which is preliminary data.</text>
</comment>
<dbReference type="EMBL" id="JAUHJS010000004">
    <property type="protein sequence ID" value="MDN4165695.1"/>
    <property type="molecule type" value="Genomic_DNA"/>
</dbReference>
<evidence type="ECO:0000259" key="11">
    <source>
        <dbReference type="Pfam" id="PF21082"/>
    </source>
</evidence>
<dbReference type="Pfam" id="PF00924">
    <property type="entry name" value="MS_channel_2nd"/>
    <property type="match status" value="1"/>
</dbReference>
<feature type="signal peptide" evidence="9">
    <location>
        <begin position="1"/>
        <end position="20"/>
    </location>
</feature>
<evidence type="ECO:0000256" key="8">
    <source>
        <dbReference type="SAM" id="Phobius"/>
    </source>
</evidence>
<dbReference type="InterPro" id="IPR023408">
    <property type="entry name" value="MscS_beta-dom_sf"/>
</dbReference>
<evidence type="ECO:0000256" key="2">
    <source>
        <dbReference type="ARBA" id="ARBA00008017"/>
    </source>
</evidence>
<dbReference type="Gene3D" id="2.30.30.60">
    <property type="match status" value="1"/>
</dbReference>
<evidence type="ECO:0000256" key="5">
    <source>
        <dbReference type="ARBA" id="ARBA00022989"/>
    </source>
</evidence>
<evidence type="ECO:0000256" key="3">
    <source>
        <dbReference type="ARBA" id="ARBA00022475"/>
    </source>
</evidence>
<feature type="domain" description="Mechanosensitive ion channel MscS C-terminal" evidence="11">
    <location>
        <begin position="488"/>
        <end position="568"/>
    </location>
</feature>
<reference evidence="12" key="1">
    <citation type="submission" date="2023-06" db="EMBL/GenBank/DDBJ databases">
        <title>Cytophagales bacterium Strain LB-30, isolated from soil.</title>
        <authorList>
            <person name="Liu B."/>
        </authorList>
    </citation>
    <scope>NUCLEOTIDE SEQUENCE</scope>
    <source>
        <strain evidence="12">LB-30</strain>
    </source>
</reference>
<dbReference type="InterPro" id="IPR011066">
    <property type="entry name" value="MscS_channel_C_sf"/>
</dbReference>
<dbReference type="SUPFAM" id="SSF50182">
    <property type="entry name" value="Sm-like ribonucleoproteins"/>
    <property type="match status" value="1"/>
</dbReference>
<evidence type="ECO:0000256" key="6">
    <source>
        <dbReference type="ARBA" id="ARBA00023136"/>
    </source>
</evidence>
<evidence type="ECO:0000313" key="12">
    <source>
        <dbReference type="EMBL" id="MDN4165695.1"/>
    </source>
</evidence>
<feature type="transmembrane region" description="Helical" evidence="8">
    <location>
        <begin position="368"/>
        <end position="385"/>
    </location>
</feature>
<dbReference type="PANTHER" id="PTHR30221">
    <property type="entry name" value="SMALL-CONDUCTANCE MECHANOSENSITIVE CHANNEL"/>
    <property type="match status" value="1"/>
</dbReference>
<feature type="transmembrane region" description="Helical" evidence="8">
    <location>
        <begin position="397"/>
        <end position="424"/>
    </location>
</feature>
<protein>
    <submittedName>
        <fullName evidence="12">Mechanosensitive ion channel</fullName>
    </submittedName>
</protein>
<dbReference type="Proteomes" id="UP001168552">
    <property type="component" value="Unassembled WGS sequence"/>
</dbReference>
<feature type="transmembrane region" description="Helical" evidence="8">
    <location>
        <begin position="263"/>
        <end position="292"/>
    </location>
</feature>
<dbReference type="SUPFAM" id="SSF82689">
    <property type="entry name" value="Mechanosensitive channel protein MscS (YggB), C-terminal domain"/>
    <property type="match status" value="1"/>
</dbReference>
<organism evidence="12 13">
    <name type="scientific">Shiella aurantiaca</name>
    <dbReference type="NCBI Taxonomy" id="3058365"/>
    <lineage>
        <taxon>Bacteria</taxon>
        <taxon>Pseudomonadati</taxon>
        <taxon>Bacteroidota</taxon>
        <taxon>Cytophagia</taxon>
        <taxon>Cytophagales</taxon>
        <taxon>Shiellaceae</taxon>
        <taxon>Shiella</taxon>
    </lineage>
</organism>
<keyword evidence="4 8" id="KW-0812">Transmembrane</keyword>
<comment type="similarity">
    <text evidence="2">Belongs to the MscS (TC 1.A.23) family.</text>
</comment>
<keyword evidence="3" id="KW-1003">Cell membrane</keyword>
<dbReference type="InterPro" id="IPR045275">
    <property type="entry name" value="MscS_archaea/bacteria_type"/>
</dbReference>
<evidence type="ECO:0000256" key="4">
    <source>
        <dbReference type="ARBA" id="ARBA00022692"/>
    </source>
</evidence>
<dbReference type="InterPro" id="IPR049278">
    <property type="entry name" value="MS_channel_C"/>
</dbReference>
<dbReference type="RefSeq" id="WP_320004225.1">
    <property type="nucleotide sequence ID" value="NZ_JAUHJS010000004.1"/>
</dbReference>
<feature type="transmembrane region" description="Helical" evidence="8">
    <location>
        <begin position="204"/>
        <end position="225"/>
    </location>
</feature>
<keyword evidence="5 8" id="KW-1133">Transmembrane helix</keyword>
<keyword evidence="9" id="KW-0732">Signal</keyword>
<feature type="chain" id="PRO_5045644670" evidence="9">
    <location>
        <begin position="21"/>
        <end position="606"/>
    </location>
</feature>
<evidence type="ECO:0000256" key="9">
    <source>
        <dbReference type="SAM" id="SignalP"/>
    </source>
</evidence>
<dbReference type="Gene3D" id="1.10.287.1260">
    <property type="match status" value="1"/>
</dbReference>
<keyword evidence="13" id="KW-1185">Reference proteome</keyword>